<comment type="similarity">
    <text evidence="6">Belongs to the WD repeat TRM82 family.</text>
</comment>
<dbReference type="InterPro" id="IPR015943">
    <property type="entry name" value="WD40/YVTN_repeat-like_dom_sf"/>
</dbReference>
<comment type="pathway">
    <text evidence="6">tRNA modification; N(7)-methylguanine-tRNA biosynthesis.</text>
</comment>
<dbReference type="EMBL" id="JBFXLU010000229">
    <property type="protein sequence ID" value="KAL2834058.1"/>
    <property type="molecule type" value="Genomic_DNA"/>
</dbReference>
<keyword evidence="2 6" id="KW-0853">WD repeat</keyword>
<reference evidence="8 9" key="1">
    <citation type="submission" date="2024-07" db="EMBL/GenBank/DDBJ databases">
        <title>Section-level genome sequencing and comparative genomics of Aspergillus sections Usti and Cavernicolus.</title>
        <authorList>
            <consortium name="Lawrence Berkeley National Laboratory"/>
            <person name="Nybo J.L."/>
            <person name="Vesth T.C."/>
            <person name="Theobald S."/>
            <person name="Frisvad J.C."/>
            <person name="Larsen T.O."/>
            <person name="Kjaerboelling I."/>
            <person name="Rothschild-Mancinelli K."/>
            <person name="Lyhne E.K."/>
            <person name="Kogle M.E."/>
            <person name="Barry K."/>
            <person name="Clum A."/>
            <person name="Na H."/>
            <person name="Ledsgaard L."/>
            <person name="Lin J."/>
            <person name="Lipzen A."/>
            <person name="Kuo A."/>
            <person name="Riley R."/>
            <person name="Mondo S."/>
            <person name="Labutti K."/>
            <person name="Haridas S."/>
            <person name="Pangalinan J."/>
            <person name="Salamov A.A."/>
            <person name="Simmons B.A."/>
            <person name="Magnuson J.K."/>
            <person name="Chen J."/>
            <person name="Drula E."/>
            <person name="Henrissat B."/>
            <person name="Wiebenga A."/>
            <person name="Lubbers R.J."/>
            <person name="Gomes A.C."/>
            <person name="Makela M.R."/>
            <person name="Stajich J."/>
            <person name="Grigoriev I.V."/>
            <person name="Mortensen U.H."/>
            <person name="De Vries R.P."/>
            <person name="Baker S.E."/>
            <person name="Andersen M.R."/>
        </authorList>
    </citation>
    <scope>NUCLEOTIDE SEQUENCE [LARGE SCALE GENOMIC DNA]</scope>
    <source>
        <strain evidence="8 9">CBS 123904</strain>
    </source>
</reference>
<accession>A0ABR4J4W1</accession>
<dbReference type="InterPro" id="IPR028884">
    <property type="entry name" value="Trm82"/>
</dbReference>
<keyword evidence="4 6" id="KW-0677">Repeat</keyword>
<dbReference type="PANTHER" id="PTHR16288">
    <property type="entry name" value="WD40 REPEAT PROTEIN 4"/>
    <property type="match status" value="1"/>
</dbReference>
<evidence type="ECO:0000256" key="6">
    <source>
        <dbReference type="HAMAP-Rule" id="MF_03056"/>
    </source>
</evidence>
<keyword evidence="9" id="KW-1185">Reference proteome</keyword>
<evidence type="ECO:0000256" key="3">
    <source>
        <dbReference type="ARBA" id="ARBA00022694"/>
    </source>
</evidence>
<feature type="compositionally biased region" description="Polar residues" evidence="7">
    <location>
        <begin position="53"/>
        <end position="66"/>
    </location>
</feature>
<organism evidence="8 9">
    <name type="scientific">Aspergillus pseudoustus</name>
    <dbReference type="NCBI Taxonomy" id="1810923"/>
    <lineage>
        <taxon>Eukaryota</taxon>
        <taxon>Fungi</taxon>
        <taxon>Dikarya</taxon>
        <taxon>Ascomycota</taxon>
        <taxon>Pezizomycotina</taxon>
        <taxon>Eurotiomycetes</taxon>
        <taxon>Eurotiomycetidae</taxon>
        <taxon>Eurotiales</taxon>
        <taxon>Aspergillaceae</taxon>
        <taxon>Aspergillus</taxon>
        <taxon>Aspergillus subgen. Nidulantes</taxon>
    </lineage>
</organism>
<gene>
    <name evidence="8" type="ORF">BJY01DRAFT_224607</name>
</gene>
<evidence type="ECO:0008006" key="10">
    <source>
        <dbReference type="Google" id="ProtNLM"/>
    </source>
</evidence>
<evidence type="ECO:0000313" key="9">
    <source>
        <dbReference type="Proteomes" id="UP001610446"/>
    </source>
</evidence>
<sequence>MAQNFQYPFQGLQFVKRRAGSSRDVLVASAGAKLYSYAAESGQRLSVWPQDGADSSTTNEAGSSPGTEGPPEKKRKVDPSEKKENAAPEKKKPSAWSHIPILSSTSDGEYVVALTGEDKSIRVFQIEEDGSFLELSARPMPKRPCSITFMDKNDILLGDKFGDVYSMPLIPSAEPRVPKASGQQKKQIAATNLTVHTRRNLKSLEMQKEQAAKKAEKAQQAEQAQEPTDGPAFEHQLLLGHVSLLTDVAFVSLPSPDSSSARKRGYILSADRDEHIRVSRGPPQAHVTENYCLGHTSFISSLCIPEWAPEILISGGGDPYLLVWSWTAGQILHKVPLVNEIPEAEEVAVRGIYTSSLGSDSSSLIQLILVALEGNPTLQTFTLSPGGTLTAHKPLTTKGNVLDVKTYPKNNTIFVSTDNIREPGSTQDWRTPSAPQSLLQAFTLKQGGEALEWEPALAALTGSVNAAGTSAVLAGAEKKVQTALNNSIYGLENLRKKTYGDDDAGSVL</sequence>
<feature type="compositionally biased region" description="Basic and acidic residues" evidence="7">
    <location>
        <begin position="70"/>
        <end position="92"/>
    </location>
</feature>
<name>A0ABR4J4W1_9EURO</name>
<comment type="subcellular location">
    <subcellularLocation>
        <location evidence="1 6">Nucleus</location>
    </subcellularLocation>
</comment>
<dbReference type="SUPFAM" id="SSF50978">
    <property type="entry name" value="WD40 repeat-like"/>
    <property type="match status" value="1"/>
</dbReference>
<dbReference type="PANTHER" id="PTHR16288:SF0">
    <property type="entry name" value="TRNA (GUANINE-N(7)-)-METHYLTRANSFERASE NON-CATALYTIC SUBUNIT WDR4"/>
    <property type="match status" value="1"/>
</dbReference>
<protein>
    <recommendedName>
        <fullName evidence="10">Transfer RNA methyltransferase 82</fullName>
    </recommendedName>
</protein>
<keyword evidence="5 6" id="KW-0539">Nucleus</keyword>
<evidence type="ECO:0000256" key="7">
    <source>
        <dbReference type="SAM" id="MobiDB-lite"/>
    </source>
</evidence>
<comment type="function">
    <text evidence="6">Required for the formation of N(7)-methylguanine at position 46 (m7G46) in tRNA. In the complex, it is required to stabilize and induce conformational changes of the catalytic subunit.</text>
</comment>
<proteinExistence type="inferred from homology"/>
<dbReference type="InterPro" id="IPR036322">
    <property type="entry name" value="WD40_repeat_dom_sf"/>
</dbReference>
<dbReference type="Gene3D" id="2.130.10.10">
    <property type="entry name" value="YVTN repeat-like/Quinoprotein amine dehydrogenase"/>
    <property type="match status" value="1"/>
</dbReference>
<evidence type="ECO:0000256" key="5">
    <source>
        <dbReference type="ARBA" id="ARBA00023242"/>
    </source>
</evidence>
<evidence type="ECO:0000256" key="1">
    <source>
        <dbReference type="ARBA" id="ARBA00004123"/>
    </source>
</evidence>
<keyword evidence="3 6" id="KW-0819">tRNA processing</keyword>
<feature type="region of interest" description="Disordered" evidence="7">
    <location>
        <begin position="41"/>
        <end position="100"/>
    </location>
</feature>
<dbReference type="HAMAP" id="MF_03056">
    <property type="entry name" value="TRM82"/>
    <property type="match status" value="1"/>
</dbReference>
<feature type="region of interest" description="Disordered" evidence="7">
    <location>
        <begin position="207"/>
        <end position="228"/>
    </location>
</feature>
<dbReference type="Proteomes" id="UP001610446">
    <property type="component" value="Unassembled WGS sequence"/>
</dbReference>
<evidence type="ECO:0000313" key="8">
    <source>
        <dbReference type="EMBL" id="KAL2834058.1"/>
    </source>
</evidence>
<evidence type="ECO:0000256" key="4">
    <source>
        <dbReference type="ARBA" id="ARBA00022737"/>
    </source>
</evidence>
<feature type="compositionally biased region" description="Basic and acidic residues" evidence="7">
    <location>
        <begin position="207"/>
        <end position="219"/>
    </location>
</feature>
<comment type="caution">
    <text evidence="8">The sequence shown here is derived from an EMBL/GenBank/DDBJ whole genome shotgun (WGS) entry which is preliminary data.</text>
</comment>
<evidence type="ECO:0000256" key="2">
    <source>
        <dbReference type="ARBA" id="ARBA00022574"/>
    </source>
</evidence>